<evidence type="ECO:0000256" key="10">
    <source>
        <dbReference type="SAM" id="MobiDB-lite"/>
    </source>
</evidence>
<dbReference type="GO" id="GO:0035267">
    <property type="term" value="C:NuA4 histone acetyltransferase complex"/>
    <property type="evidence" value="ECO:0007669"/>
    <property type="project" value="InterPro"/>
</dbReference>
<comment type="subcellular location">
    <subcellularLocation>
        <location evidence="1">Nucleus</location>
    </subcellularLocation>
</comment>
<feature type="coiled-coil region" evidence="9">
    <location>
        <begin position="230"/>
        <end position="257"/>
    </location>
</feature>
<keyword evidence="6" id="KW-0804">Transcription</keyword>
<reference evidence="12" key="1">
    <citation type="submission" date="2020-11" db="EMBL/GenBank/DDBJ databases">
        <authorList>
            <consortium name="DOE Joint Genome Institute"/>
            <person name="Ahrendt S."/>
            <person name="Riley R."/>
            <person name="Andreopoulos W."/>
            <person name="Labutti K."/>
            <person name="Pangilinan J."/>
            <person name="Ruiz-Duenas F.J."/>
            <person name="Barrasa J.M."/>
            <person name="Sanchez-Garcia M."/>
            <person name="Camarero S."/>
            <person name="Miyauchi S."/>
            <person name="Serrano A."/>
            <person name="Linde D."/>
            <person name="Babiker R."/>
            <person name="Drula E."/>
            <person name="Ayuso-Fernandez I."/>
            <person name="Pacheco R."/>
            <person name="Padilla G."/>
            <person name="Ferreira P."/>
            <person name="Barriuso J."/>
            <person name="Kellner H."/>
            <person name="Castanera R."/>
            <person name="Alfaro M."/>
            <person name="Ramirez L."/>
            <person name="Pisabarro A.G."/>
            <person name="Kuo A."/>
            <person name="Tritt A."/>
            <person name="Lipzen A."/>
            <person name="He G."/>
            <person name="Yan M."/>
            <person name="Ng V."/>
            <person name="Cullen D."/>
            <person name="Martin F."/>
            <person name="Rosso M.-N."/>
            <person name="Henrissat B."/>
            <person name="Hibbett D."/>
            <person name="Martinez A.T."/>
            <person name="Grigoriev I.V."/>
        </authorList>
    </citation>
    <scope>NUCLEOTIDE SEQUENCE</scope>
    <source>
        <strain evidence="12">AH 40177</strain>
    </source>
</reference>
<evidence type="ECO:0000256" key="1">
    <source>
        <dbReference type="ARBA" id="ARBA00004123"/>
    </source>
</evidence>
<dbReference type="GO" id="GO:0000812">
    <property type="term" value="C:Swr1 complex"/>
    <property type="evidence" value="ECO:0007669"/>
    <property type="project" value="TreeGrafter"/>
</dbReference>
<keyword evidence="7" id="KW-0539">Nucleus</keyword>
<comment type="function">
    <text evidence="8">Component of the SWR1 complex which mediates the ATP-dependent exchange of histone H2A for the H2A variant HZT1 leading to transcriptional regulation of selected genes by chromatin remodeling. Component of the NuA4 histone acetyltransferase complex which is involved in transcriptional activation of selected genes principally by acetylation of nucleosomal histone H4 and H2A. The NuA4 complex is also involved in DNA repair.</text>
</comment>
<keyword evidence="13" id="KW-1185">Reference proteome</keyword>
<feature type="region of interest" description="Disordered" evidence="10">
    <location>
        <begin position="1"/>
        <end position="35"/>
    </location>
</feature>
<dbReference type="Pfam" id="PF16282">
    <property type="entry name" value="SANT_DAMP1_like"/>
    <property type="match status" value="1"/>
</dbReference>
<evidence type="ECO:0000256" key="9">
    <source>
        <dbReference type="SAM" id="Coils"/>
    </source>
</evidence>
<name>A0A9P5QAJ9_9AGAR</name>
<comment type="similarity">
    <text evidence="2">Belongs to the SWC4 family.</text>
</comment>
<protein>
    <recommendedName>
        <fullName evidence="3">SWR1-complex protein 4</fullName>
    </recommendedName>
</protein>
<dbReference type="PROSITE" id="PS50090">
    <property type="entry name" value="MYB_LIKE"/>
    <property type="match status" value="1"/>
</dbReference>
<evidence type="ECO:0000256" key="4">
    <source>
        <dbReference type="ARBA" id="ARBA00022853"/>
    </source>
</evidence>
<dbReference type="PANTHER" id="PTHR12855">
    <property type="entry name" value="DNA METHYLTRANSFERASE 1-ASSOCIATED PROTEIN 1 FAMILY MEMBER"/>
    <property type="match status" value="1"/>
</dbReference>
<feature type="domain" description="Myb-like" evidence="11">
    <location>
        <begin position="124"/>
        <end position="179"/>
    </location>
</feature>
<sequence length="489" mass="55477">MASAADVRSILSIPSPAAGPSQQKKPTGTTRKPEGISRELYSLIGPSTPALAAQLVKPRLKQKPNLGGGGKVKWEWRKFKNDARSDTLELGHWVKAAENPNDEYKFAKYNALPAVYEWSQDEYAHHLKDSEWTKEETEYLFKIASDYDLRWYIIHDRYEFPNGPTRELEDLKDRYYSVCRKLIRNRTWAGDEASKNQLLQSFQYDKERETLRRKYVVNLSNRTPEQIQEEEALYIELKRLEQNERQFKRDRENLLRILAGVDSGLPDIVEDDATLIIVDPKKKKLKGIDLDLPQMRELTAPVIKRPPILNKNAAYDAQHCIIRNDPPPTTPATKVAHTPAYMRSFKLPYPKAAIAQRVNGLLAELGVSSSRLVMPTQANCQHLESVMDAATNLVELKRVLDKVNQDIDVLKNRLQIKDEGGDSASVADGMELDDRATTAEPEENGRSQSVLSARSTRSRKHARRSMSISSVDTSAPSSARAGTKRQKRM</sequence>
<feature type="region of interest" description="Disordered" evidence="10">
    <location>
        <begin position="436"/>
        <end position="489"/>
    </location>
</feature>
<dbReference type="GO" id="GO:0006338">
    <property type="term" value="P:chromatin remodeling"/>
    <property type="evidence" value="ECO:0007669"/>
    <property type="project" value="InterPro"/>
</dbReference>
<evidence type="ECO:0000313" key="12">
    <source>
        <dbReference type="EMBL" id="KAF9076840.1"/>
    </source>
</evidence>
<evidence type="ECO:0000313" key="13">
    <source>
        <dbReference type="Proteomes" id="UP000772434"/>
    </source>
</evidence>
<dbReference type="GO" id="GO:0006281">
    <property type="term" value="P:DNA repair"/>
    <property type="evidence" value="ECO:0007669"/>
    <property type="project" value="InterPro"/>
</dbReference>
<dbReference type="InterPro" id="IPR027109">
    <property type="entry name" value="Swc4/Dmap1"/>
</dbReference>
<evidence type="ECO:0000259" key="11">
    <source>
        <dbReference type="PROSITE" id="PS50090"/>
    </source>
</evidence>
<evidence type="ECO:0000256" key="2">
    <source>
        <dbReference type="ARBA" id="ARBA00006918"/>
    </source>
</evidence>
<evidence type="ECO:0000256" key="7">
    <source>
        <dbReference type="ARBA" id="ARBA00023242"/>
    </source>
</evidence>
<dbReference type="GO" id="GO:0003714">
    <property type="term" value="F:transcription corepressor activity"/>
    <property type="evidence" value="ECO:0007669"/>
    <property type="project" value="TreeGrafter"/>
</dbReference>
<dbReference type="AlphaFoldDB" id="A0A9P5QAJ9"/>
<dbReference type="InterPro" id="IPR009057">
    <property type="entry name" value="Homeodomain-like_sf"/>
</dbReference>
<comment type="caution">
    <text evidence="12">The sequence shown here is derived from an EMBL/GenBank/DDBJ whole genome shotgun (WGS) entry which is preliminary data.</text>
</comment>
<feature type="compositionally biased region" description="Polar residues" evidence="10">
    <location>
        <begin position="466"/>
        <end position="477"/>
    </location>
</feature>
<keyword evidence="5" id="KW-0805">Transcription regulation</keyword>
<feature type="coiled-coil region" evidence="9">
    <location>
        <begin position="386"/>
        <end position="413"/>
    </location>
</feature>
<dbReference type="FunFam" id="1.10.10.60:FF:000087">
    <property type="entry name" value="DNA methyltransferase 1-associated protein 1"/>
    <property type="match status" value="1"/>
</dbReference>
<dbReference type="EMBL" id="JADNRY010000005">
    <property type="protein sequence ID" value="KAF9076840.1"/>
    <property type="molecule type" value="Genomic_DNA"/>
</dbReference>
<gene>
    <name evidence="12" type="ORF">BDP27DRAFT_702680</name>
</gene>
<dbReference type="InterPro" id="IPR032563">
    <property type="entry name" value="DAMP1_SANT-like"/>
</dbReference>
<dbReference type="PANTHER" id="PTHR12855:SF10">
    <property type="entry name" value="DNA METHYLTRANSFERASE 1-ASSOCIATED PROTEIN 1"/>
    <property type="match status" value="1"/>
</dbReference>
<evidence type="ECO:0000256" key="3">
    <source>
        <dbReference type="ARBA" id="ARBA00019132"/>
    </source>
</evidence>
<dbReference type="SMART" id="SM00717">
    <property type="entry name" value="SANT"/>
    <property type="match status" value="1"/>
</dbReference>
<keyword evidence="9" id="KW-0175">Coiled coil</keyword>
<dbReference type="GO" id="GO:0000122">
    <property type="term" value="P:negative regulation of transcription by RNA polymerase II"/>
    <property type="evidence" value="ECO:0007669"/>
    <property type="project" value="TreeGrafter"/>
</dbReference>
<organism evidence="12 13">
    <name type="scientific">Rhodocollybia butyracea</name>
    <dbReference type="NCBI Taxonomy" id="206335"/>
    <lineage>
        <taxon>Eukaryota</taxon>
        <taxon>Fungi</taxon>
        <taxon>Dikarya</taxon>
        <taxon>Basidiomycota</taxon>
        <taxon>Agaricomycotina</taxon>
        <taxon>Agaricomycetes</taxon>
        <taxon>Agaricomycetidae</taxon>
        <taxon>Agaricales</taxon>
        <taxon>Marasmiineae</taxon>
        <taxon>Omphalotaceae</taxon>
        <taxon>Rhodocollybia</taxon>
    </lineage>
</organism>
<evidence type="ECO:0000256" key="8">
    <source>
        <dbReference type="ARBA" id="ARBA00025264"/>
    </source>
</evidence>
<feature type="compositionally biased region" description="Polar residues" evidence="10">
    <location>
        <begin position="446"/>
        <end position="455"/>
    </location>
</feature>
<evidence type="ECO:0000256" key="5">
    <source>
        <dbReference type="ARBA" id="ARBA00023015"/>
    </source>
</evidence>
<dbReference type="Gene3D" id="1.10.10.60">
    <property type="entry name" value="Homeodomain-like"/>
    <property type="match status" value="1"/>
</dbReference>
<dbReference type="InterPro" id="IPR001005">
    <property type="entry name" value="SANT/Myb"/>
</dbReference>
<keyword evidence="4" id="KW-0156">Chromatin regulator</keyword>
<dbReference type="OrthoDB" id="19740at2759"/>
<evidence type="ECO:0000256" key="6">
    <source>
        <dbReference type="ARBA" id="ARBA00023163"/>
    </source>
</evidence>
<accession>A0A9P5QAJ9</accession>
<feature type="compositionally biased region" description="Polar residues" evidence="10">
    <location>
        <begin position="20"/>
        <end position="30"/>
    </location>
</feature>
<proteinExistence type="inferred from homology"/>
<dbReference type="Proteomes" id="UP000772434">
    <property type="component" value="Unassembled WGS sequence"/>
</dbReference>
<dbReference type="SUPFAM" id="SSF46689">
    <property type="entry name" value="Homeodomain-like"/>
    <property type="match status" value="1"/>
</dbReference>